<dbReference type="AlphaFoldDB" id="A0A2G6KIS1"/>
<dbReference type="InterPro" id="IPR008930">
    <property type="entry name" value="Terpenoid_cyclase/PrenylTrfase"/>
</dbReference>
<organism evidence="1 2">
    <name type="scientific">candidate division KSB3 bacterium</name>
    <dbReference type="NCBI Taxonomy" id="2044937"/>
    <lineage>
        <taxon>Bacteria</taxon>
        <taxon>candidate division KSB3</taxon>
    </lineage>
</organism>
<evidence type="ECO:0008006" key="3">
    <source>
        <dbReference type="Google" id="ProtNLM"/>
    </source>
</evidence>
<sequence>MTASALQTWLHELRPQLRGFLQHMQEEEYSYCKFSYSGDRYTRSDPWGLANLVFAVRILCITSLIHELSEQERAGIAQSILAFSAKDGTIFDPLLTKRTLQEQYPIARVIKCLKRRKFKKLFFPKADQGIIQIRRAETRQAFASLRLLRQSPHRPFSIPLTESEIEQYLAELDWGTPWGAGSHFNHLLFFLRMNQVFFPERYSFEKIEALIHHAVQWVNERQSEKDGCWYTGNPPLFEKINGAMKVINGLHAVGIEAFHHAKALTDTALSGINDAHACDNFNIVYVLYGAHKVLSDYRRAEIEQFLLNRLAIYHDFYWPEYGGFSFHKQHAADNLYGKKLTLGLPEPDIHGTAMFLWGIALIDNMLQLGLHFTIPIN</sequence>
<name>A0A2G6KIS1_9BACT</name>
<dbReference type="SUPFAM" id="SSF48239">
    <property type="entry name" value="Terpenoid cyclases/Protein prenyltransferases"/>
    <property type="match status" value="1"/>
</dbReference>
<dbReference type="EMBL" id="PDSK01000071">
    <property type="protein sequence ID" value="PIE34912.1"/>
    <property type="molecule type" value="Genomic_DNA"/>
</dbReference>
<proteinExistence type="predicted"/>
<reference evidence="1 2" key="1">
    <citation type="submission" date="2017-10" db="EMBL/GenBank/DDBJ databases">
        <title>Novel microbial diversity and functional potential in the marine mammal oral microbiome.</title>
        <authorList>
            <person name="Dudek N.K."/>
            <person name="Sun C.L."/>
            <person name="Burstein D."/>
            <person name="Kantor R.S."/>
            <person name="Aliaga Goltsman D.S."/>
            <person name="Bik E.M."/>
            <person name="Thomas B.C."/>
            <person name="Banfield J.F."/>
            <person name="Relman D.A."/>
        </authorList>
    </citation>
    <scope>NUCLEOTIDE SEQUENCE [LARGE SCALE GENOMIC DNA]</scope>
    <source>
        <strain evidence="1">DOLJORAL78_47_16</strain>
    </source>
</reference>
<evidence type="ECO:0000313" key="2">
    <source>
        <dbReference type="Proteomes" id="UP000230821"/>
    </source>
</evidence>
<gene>
    <name evidence="1" type="ORF">CSA56_06235</name>
</gene>
<protein>
    <recommendedName>
        <fullName evidence="3">Squalene cyclase C-terminal domain-containing protein</fullName>
    </recommendedName>
</protein>
<dbReference type="Proteomes" id="UP000230821">
    <property type="component" value="Unassembled WGS sequence"/>
</dbReference>
<evidence type="ECO:0000313" key="1">
    <source>
        <dbReference type="EMBL" id="PIE34912.1"/>
    </source>
</evidence>
<accession>A0A2G6KIS1</accession>
<comment type="caution">
    <text evidence="1">The sequence shown here is derived from an EMBL/GenBank/DDBJ whole genome shotgun (WGS) entry which is preliminary data.</text>
</comment>